<accession>A0A0F6SH52</accession>
<dbReference type="PROSITE" id="PS51007">
    <property type="entry name" value="CYTC"/>
    <property type="match status" value="1"/>
</dbReference>
<dbReference type="GO" id="GO:0009055">
    <property type="term" value="F:electron transfer activity"/>
    <property type="evidence" value="ECO:0007669"/>
    <property type="project" value="InterPro"/>
</dbReference>
<dbReference type="AlphaFoldDB" id="A0A0F6SH52"/>
<dbReference type="KEGG" id="samy:DB32_006988"/>
<evidence type="ECO:0000313" key="5">
    <source>
        <dbReference type="EMBL" id="AKF09839.1"/>
    </source>
</evidence>
<evidence type="ECO:0000313" key="6">
    <source>
        <dbReference type="Proteomes" id="UP000034883"/>
    </source>
</evidence>
<keyword evidence="3" id="KW-0349">Heme</keyword>
<dbReference type="STRING" id="927083.DB32_006988"/>
<protein>
    <recommendedName>
        <fullName evidence="4">Cytochrome c domain-containing protein</fullName>
    </recommendedName>
</protein>
<dbReference type="GO" id="GO:0046872">
    <property type="term" value="F:metal ion binding"/>
    <property type="evidence" value="ECO:0007669"/>
    <property type="project" value="UniProtKB-KW"/>
</dbReference>
<reference evidence="5 6" key="1">
    <citation type="submission" date="2015-03" db="EMBL/GenBank/DDBJ databases">
        <title>Genome assembly of Sandaracinus amylolyticus DSM 53668.</title>
        <authorList>
            <person name="Sharma G."/>
            <person name="Subramanian S."/>
        </authorList>
    </citation>
    <scope>NUCLEOTIDE SEQUENCE [LARGE SCALE GENOMIC DNA]</scope>
    <source>
        <strain evidence="5 6">DSM 53668</strain>
    </source>
</reference>
<keyword evidence="6" id="KW-1185">Reference proteome</keyword>
<evidence type="ECO:0000259" key="4">
    <source>
        <dbReference type="PROSITE" id="PS51007"/>
    </source>
</evidence>
<feature type="domain" description="Cytochrome c" evidence="4">
    <location>
        <begin position="19"/>
        <end position="156"/>
    </location>
</feature>
<keyword evidence="2 3" id="KW-0408">Iron</keyword>
<dbReference type="EMBL" id="CP011125">
    <property type="protein sequence ID" value="AKF09839.1"/>
    <property type="molecule type" value="Genomic_DNA"/>
</dbReference>
<dbReference type="GO" id="GO:0020037">
    <property type="term" value="F:heme binding"/>
    <property type="evidence" value="ECO:0007669"/>
    <property type="project" value="InterPro"/>
</dbReference>
<sequence>MLGCAGEGARATTEALPCGPSEGNAAMFEALSPSCAGCHGAGASRPFFASVVAFEDLLAYDERYVVAGDPEASALVAMLEGRGTGAYPQMPLAGDDFATLAARGETAIGMDAIRAWITSLPPPDPSRSGPDREAVATRRLSADEVINAIEVALGQAPSAGVPPLLRVDGMAPLSPDSPSGIDYNDGQRRQVYLMLGGPSYLQQRPPEGAWSPSSLLTLTQLAQGACSLAVERSEPLFFVHATRDARLPEAEPDVRRNLEHLYRRFLHTPPDAAEIDALFTQVYAPAEATSPRAAWTDVCTALIRDPLFVTF</sequence>
<gene>
    <name evidence="5" type="ORF">DB32_006988</name>
</gene>
<proteinExistence type="predicted"/>
<dbReference type="Proteomes" id="UP000034883">
    <property type="component" value="Chromosome"/>
</dbReference>
<evidence type="ECO:0000256" key="2">
    <source>
        <dbReference type="ARBA" id="ARBA00023004"/>
    </source>
</evidence>
<dbReference type="InterPro" id="IPR009056">
    <property type="entry name" value="Cyt_c-like_dom"/>
</dbReference>
<evidence type="ECO:0000256" key="3">
    <source>
        <dbReference type="PROSITE-ProRule" id="PRU00433"/>
    </source>
</evidence>
<organism evidence="5 6">
    <name type="scientific">Sandaracinus amylolyticus</name>
    <dbReference type="NCBI Taxonomy" id="927083"/>
    <lineage>
        <taxon>Bacteria</taxon>
        <taxon>Pseudomonadati</taxon>
        <taxon>Myxococcota</taxon>
        <taxon>Polyangia</taxon>
        <taxon>Polyangiales</taxon>
        <taxon>Sandaracinaceae</taxon>
        <taxon>Sandaracinus</taxon>
    </lineage>
</organism>
<keyword evidence="1 3" id="KW-0479">Metal-binding</keyword>
<evidence type="ECO:0000256" key="1">
    <source>
        <dbReference type="ARBA" id="ARBA00022723"/>
    </source>
</evidence>
<name>A0A0F6SH52_9BACT</name>